<dbReference type="STRING" id="113226.A0A139GVY4"/>
<proteinExistence type="predicted"/>
<dbReference type="InterPro" id="IPR039432">
    <property type="entry name" value="SRP9_dom"/>
</dbReference>
<dbReference type="EMBL" id="LFZO01000989">
    <property type="protein sequence ID" value="KXS94332.1"/>
    <property type="molecule type" value="Genomic_DNA"/>
</dbReference>
<dbReference type="Pfam" id="PF05486">
    <property type="entry name" value="SRP9-21"/>
    <property type="match status" value="1"/>
</dbReference>
<feature type="compositionally biased region" description="Polar residues" evidence="1">
    <location>
        <begin position="170"/>
        <end position="184"/>
    </location>
</feature>
<evidence type="ECO:0000313" key="4">
    <source>
        <dbReference type="Proteomes" id="UP000073492"/>
    </source>
</evidence>
<evidence type="ECO:0000256" key="1">
    <source>
        <dbReference type="SAM" id="MobiDB-lite"/>
    </source>
</evidence>
<dbReference type="GO" id="GO:0005786">
    <property type="term" value="C:signal recognition particle, endoplasmic reticulum targeting"/>
    <property type="evidence" value="ECO:0007669"/>
    <property type="project" value="TreeGrafter"/>
</dbReference>
<feature type="compositionally biased region" description="Basic residues" evidence="1">
    <location>
        <begin position="196"/>
        <end position="205"/>
    </location>
</feature>
<dbReference type="PANTHER" id="PTHR12834">
    <property type="entry name" value="SIGNAL RECOGNITION PARTICLE 9 KDA PROTEIN"/>
    <property type="match status" value="1"/>
</dbReference>
<name>A0A139GVY4_9PEZI</name>
<comment type="caution">
    <text evidence="3">The sequence shown here is derived from an EMBL/GenBank/DDBJ whole genome shotgun (WGS) entry which is preliminary data.</text>
</comment>
<evidence type="ECO:0000313" key="3">
    <source>
        <dbReference type="EMBL" id="KXS94332.1"/>
    </source>
</evidence>
<reference evidence="3 4" key="1">
    <citation type="submission" date="2015-07" db="EMBL/GenBank/DDBJ databases">
        <title>Comparative genomics of the Sigatoka disease complex on banana suggests a link between parallel evolutionary changes in Pseudocercospora fijiensis and Pseudocercospora eumusae and increased virulence on the banana host.</title>
        <authorList>
            <person name="Chang T.-C."/>
            <person name="Salvucci A."/>
            <person name="Crous P.W."/>
            <person name="Stergiopoulos I."/>
        </authorList>
    </citation>
    <scope>NUCLEOTIDE SEQUENCE [LARGE SCALE GENOMIC DNA]</scope>
    <source>
        <strain evidence="3 4">CBS 116634</strain>
    </source>
</reference>
<sequence length="205" mass="22308">MDVHMEWLLPRSSVCASWQSRLYLRGELFHSTSLISDTRTDEMVYLATAEEWQKQSMLLLEARPTTTKITTKYNIPNPESPALVKRLAKRKINHGKHEGDAGAASEAQVATLTLKTYDPASGVVLKFQTDKAADVGRLINILGRAGRRMAALPEKQEALDVVMEDAATSDKPTSTADVTATPVSSDAKAKQGAGGGKKKKGKNKK</sequence>
<feature type="domain" description="SRP9" evidence="2">
    <location>
        <begin position="47"/>
        <end position="149"/>
    </location>
</feature>
<feature type="region of interest" description="Disordered" evidence="1">
    <location>
        <begin position="163"/>
        <end position="205"/>
    </location>
</feature>
<dbReference type="InterPro" id="IPR039914">
    <property type="entry name" value="SRP9-like"/>
</dbReference>
<organism evidence="3 4">
    <name type="scientific">Pseudocercospora musae</name>
    <dbReference type="NCBI Taxonomy" id="113226"/>
    <lineage>
        <taxon>Eukaryota</taxon>
        <taxon>Fungi</taxon>
        <taxon>Dikarya</taxon>
        <taxon>Ascomycota</taxon>
        <taxon>Pezizomycotina</taxon>
        <taxon>Dothideomycetes</taxon>
        <taxon>Dothideomycetidae</taxon>
        <taxon>Mycosphaerellales</taxon>
        <taxon>Mycosphaerellaceae</taxon>
        <taxon>Pseudocercospora</taxon>
    </lineage>
</organism>
<evidence type="ECO:0000259" key="2">
    <source>
        <dbReference type="Pfam" id="PF05486"/>
    </source>
</evidence>
<dbReference type="GO" id="GO:0006614">
    <property type="term" value="P:SRP-dependent cotranslational protein targeting to membrane"/>
    <property type="evidence" value="ECO:0007669"/>
    <property type="project" value="InterPro"/>
</dbReference>
<dbReference type="PANTHER" id="PTHR12834:SF12">
    <property type="entry name" value="SIGNAL RECOGNITION PARTICLE 9 KDA PROTEIN"/>
    <property type="match status" value="1"/>
</dbReference>
<dbReference type="Proteomes" id="UP000073492">
    <property type="component" value="Unassembled WGS sequence"/>
</dbReference>
<protein>
    <recommendedName>
        <fullName evidence="2">SRP9 domain-containing protein</fullName>
    </recommendedName>
</protein>
<dbReference type="AlphaFoldDB" id="A0A139GVY4"/>
<keyword evidence="4" id="KW-1185">Reference proteome</keyword>
<gene>
    <name evidence="3" type="ORF">AC579_8449</name>
</gene>
<accession>A0A139GVY4</accession>
<dbReference type="OrthoDB" id="5419752at2759"/>